<keyword evidence="7" id="KW-0460">Magnesium</keyword>
<evidence type="ECO:0000256" key="5">
    <source>
        <dbReference type="ARBA" id="ARBA00022741"/>
    </source>
</evidence>
<evidence type="ECO:0000259" key="13">
    <source>
        <dbReference type="Pfam" id="PF23143"/>
    </source>
</evidence>
<dbReference type="InterPro" id="IPR008250">
    <property type="entry name" value="ATPase_P-typ_transduc_dom_A_sf"/>
</dbReference>
<protein>
    <submittedName>
        <fullName evidence="15">Aste57867_14344 protein</fullName>
    </submittedName>
</protein>
<dbReference type="SUPFAM" id="SSF81653">
    <property type="entry name" value="Calcium ATPase, transduction domain A"/>
    <property type="match status" value="1"/>
</dbReference>
<dbReference type="Gene3D" id="3.40.50.1000">
    <property type="entry name" value="HAD superfamily/HAD-like"/>
    <property type="match status" value="1"/>
</dbReference>
<dbReference type="InterPro" id="IPR036412">
    <property type="entry name" value="HAD-like_sf"/>
</dbReference>
<reference evidence="15 16" key="1">
    <citation type="submission" date="2019-03" db="EMBL/GenBank/DDBJ databases">
        <authorList>
            <person name="Gaulin E."/>
            <person name="Dumas B."/>
        </authorList>
    </citation>
    <scope>NUCLEOTIDE SEQUENCE [LARGE SCALE GENOMIC DNA]</scope>
    <source>
        <strain evidence="15">CBS 568.67</strain>
    </source>
</reference>
<dbReference type="EMBL" id="CAADRA010005559">
    <property type="protein sequence ID" value="VFT91168.1"/>
    <property type="molecule type" value="Genomic_DNA"/>
</dbReference>
<dbReference type="Pfam" id="PF23143">
    <property type="entry name" value="2TM_P5A-ATPase"/>
    <property type="match status" value="1"/>
</dbReference>
<evidence type="ECO:0000256" key="3">
    <source>
        <dbReference type="ARBA" id="ARBA00022692"/>
    </source>
</evidence>
<dbReference type="GO" id="GO:0016887">
    <property type="term" value="F:ATP hydrolysis activity"/>
    <property type="evidence" value="ECO:0007669"/>
    <property type="project" value="InterPro"/>
</dbReference>
<dbReference type="GO" id="GO:0046872">
    <property type="term" value="F:metal ion binding"/>
    <property type="evidence" value="ECO:0007669"/>
    <property type="project" value="UniProtKB-KW"/>
</dbReference>
<keyword evidence="10 11" id="KW-0472">Membrane</keyword>
<dbReference type="PANTHER" id="PTHR45630:SF7">
    <property type="entry name" value="ENDOPLASMIC RETICULUM TRANSMEMBRANE HELIX TRANSLOCASE"/>
    <property type="match status" value="1"/>
</dbReference>
<dbReference type="InterPro" id="IPR001757">
    <property type="entry name" value="P_typ_ATPase"/>
</dbReference>
<dbReference type="SUPFAM" id="SSF81660">
    <property type="entry name" value="Metal cation-transporting ATPase, ATP-binding domain N"/>
    <property type="match status" value="1"/>
</dbReference>
<dbReference type="EMBL" id="VJMH01005538">
    <property type="protein sequence ID" value="KAF0694820.1"/>
    <property type="molecule type" value="Genomic_DNA"/>
</dbReference>
<gene>
    <name evidence="15" type="primary">Aste57867_14344</name>
    <name evidence="14" type="ORF">As57867_014290</name>
    <name evidence="15" type="ORF">ASTE57867_14344</name>
</gene>
<keyword evidence="4" id="KW-0479">Metal-binding</keyword>
<dbReference type="NCBIfam" id="TIGR01494">
    <property type="entry name" value="ATPase_P-type"/>
    <property type="match status" value="1"/>
</dbReference>
<feature type="transmembrane region" description="Helical" evidence="11">
    <location>
        <begin position="1099"/>
        <end position="1116"/>
    </location>
</feature>
<dbReference type="AlphaFoldDB" id="A0A485L194"/>
<dbReference type="GO" id="GO:0005524">
    <property type="term" value="F:ATP binding"/>
    <property type="evidence" value="ECO:0007669"/>
    <property type="project" value="UniProtKB-KW"/>
</dbReference>
<dbReference type="InterPro" id="IPR006544">
    <property type="entry name" value="P-type_TPase_V"/>
</dbReference>
<keyword evidence="6" id="KW-0067">ATP-binding</keyword>
<feature type="transmembrane region" description="Helical" evidence="11">
    <location>
        <begin position="53"/>
        <end position="75"/>
    </location>
</feature>
<comment type="similarity">
    <text evidence="2">Belongs to the cation transport ATPase (P-type) (TC 3.A.3) family. Type V subfamily.</text>
</comment>
<feature type="transmembrane region" description="Helical" evidence="11">
    <location>
        <begin position="982"/>
        <end position="1001"/>
    </location>
</feature>
<name>A0A485L194_9STRA</name>
<dbReference type="InterPro" id="IPR023298">
    <property type="entry name" value="ATPase_P-typ_TM_dom_sf"/>
</dbReference>
<dbReference type="PANTHER" id="PTHR45630">
    <property type="entry name" value="CATION-TRANSPORTING ATPASE-RELATED"/>
    <property type="match status" value="1"/>
</dbReference>
<dbReference type="GO" id="GO:0015662">
    <property type="term" value="F:P-type ion transporter activity"/>
    <property type="evidence" value="ECO:0007669"/>
    <property type="project" value="TreeGrafter"/>
</dbReference>
<reference evidence="14" key="2">
    <citation type="submission" date="2019-06" db="EMBL/GenBank/DDBJ databases">
        <title>Genomics analysis of Aphanomyces spp. identifies a new class of oomycete effector associated with host adaptation.</title>
        <authorList>
            <person name="Gaulin E."/>
        </authorList>
    </citation>
    <scope>NUCLEOTIDE SEQUENCE</scope>
    <source>
        <strain evidence="14">CBS 578.67</strain>
    </source>
</reference>
<feature type="transmembrane region" description="Helical" evidence="11">
    <location>
        <begin position="1136"/>
        <end position="1154"/>
    </location>
</feature>
<dbReference type="Gene3D" id="2.70.150.10">
    <property type="entry name" value="Calcium-transporting ATPase, cytoplasmic transduction domain A"/>
    <property type="match status" value="1"/>
</dbReference>
<evidence type="ECO:0000256" key="9">
    <source>
        <dbReference type="ARBA" id="ARBA00022989"/>
    </source>
</evidence>
<evidence type="ECO:0000256" key="2">
    <source>
        <dbReference type="ARBA" id="ARBA00006000"/>
    </source>
</evidence>
<dbReference type="SUPFAM" id="SSF81665">
    <property type="entry name" value="Calcium ATPase, transmembrane domain M"/>
    <property type="match status" value="1"/>
</dbReference>
<feature type="domain" description="P-type ATPase A" evidence="12">
    <location>
        <begin position="275"/>
        <end position="413"/>
    </location>
</feature>
<dbReference type="SUPFAM" id="SSF56784">
    <property type="entry name" value="HAD-like"/>
    <property type="match status" value="1"/>
</dbReference>
<keyword evidence="5" id="KW-0547">Nucleotide-binding</keyword>
<evidence type="ECO:0000256" key="10">
    <source>
        <dbReference type="ARBA" id="ARBA00023136"/>
    </source>
</evidence>
<keyword evidence="8" id="KW-1278">Translocase</keyword>
<evidence type="ECO:0000313" key="16">
    <source>
        <dbReference type="Proteomes" id="UP000332933"/>
    </source>
</evidence>
<feature type="transmembrane region" description="Helical" evidence="11">
    <location>
        <begin position="213"/>
        <end position="229"/>
    </location>
</feature>
<keyword evidence="9 11" id="KW-1133">Transmembrane helix</keyword>
<dbReference type="InterPro" id="IPR057255">
    <property type="entry name" value="2TM_P5A-ATPase"/>
</dbReference>
<dbReference type="InterPro" id="IPR044492">
    <property type="entry name" value="P_typ_ATPase_HD_dom"/>
</dbReference>
<feature type="transmembrane region" description="Helical" evidence="11">
    <location>
        <begin position="429"/>
        <end position="447"/>
    </location>
</feature>
<evidence type="ECO:0000256" key="7">
    <source>
        <dbReference type="ARBA" id="ARBA00022842"/>
    </source>
</evidence>
<dbReference type="GO" id="GO:0019829">
    <property type="term" value="F:ATPase-coupled monoatomic cation transmembrane transporter activity"/>
    <property type="evidence" value="ECO:0007669"/>
    <property type="project" value="TreeGrafter"/>
</dbReference>
<evidence type="ECO:0000259" key="12">
    <source>
        <dbReference type="Pfam" id="PF00122"/>
    </source>
</evidence>
<dbReference type="PROSITE" id="PS00154">
    <property type="entry name" value="ATPASE_E1_E2"/>
    <property type="match status" value="1"/>
</dbReference>
<sequence length="1170" mass="129897">MEVPVEVDDAELHHHVALYVPLPPLLRLDVLPFLMLYTTFTACMMQVHEGQGFVVAFAIVAFLHALAFFSSEWSVDIKAWIAYTRFPITSANLETCAFPRGIAVKIDPVSAILPKELCPLHWNADAKKVKTKTLMIPSVWFSYQKLRFCIYPSHDSKKMCFQRLSYPTALTLEQYARKTGYTSAQEIDVAVARWEDNEFDIPIPEFWELLKQHLVAPFFVFQFFCMLLWCLDEYMYYSLLTLAMLVLFECTVVKQRQSNMELLRQMRRPAVRIMVYRMSKWQEISSRHLVPGDICSIGRSKPIYVGQDMSEEVVPCDVLLLDGTCVANEAMLSGESIPLRKEMLDVSHYTPKSTLNIDDGSAMKKHILFGGTKVLQFSPSESFGRIPAPPNSGCIVYVLRTGFGTTQGNLMRTILFSSQRVTANNMESMWFILFLLCFAVLASGIVLRQGLLDPTRSSFKLFLHCVMIITSVVPPELPMELSLAVTNSLLSLTKLNIFCTEPFRIPFAGKVDILCFDKTGTLTSDDLEMHGVAGLATTSLVKLDNPLHLVTPKSLPTEVQVILAGCHSLMVINGKIMGDPLETTIMSHIKWHLRPGDVAVPAMSFKVDPLESMMMSPQSWQMRHGNGMGSGQPFLLGPKSVKIVHRYAFSSDLKRMSSIVVLEDSSTSVKLLSKGAPEVMESLFTKVPAFYTKVYRYYTQKGCRVLALGSKSLSTNDLQRVKTFSRTDMERELDFGGFLVLDCPLKRDTSAVISELKASSHSLVMITGDNPLTACDVAKQIKMTGYSKTLILQPAAATSVDWIDALDETVPPLPFDIAGVPSLSQSYDLCVTGAALALLSPDELRAVSSHARVFARTSPAQKESIVDALNQQGFFTAMCGDGTNDVGALKRAHVGISIINNPEKSRQPSSEGGHMVKFGDASIASPFTSKQPSIKATTQILCQGRCTLVTTLQMYKILGVNCLITAYVLSSLYIYGVKQGDTQMTMVGVLIALFFLFLSYAKPCDKLSAQRPLTRVFCASMLFSIAGQFLVHLTSLVAALNVALPYVDLDDPAMHPEAKFHPNVLNTIVFLISLLMQVNTFVVNYSGAPFMESFQDNRLLVRWTGLAYCIVFIALWEVFPPLNDMLELVFLPSIDAQLQLSAIMLADTGAVLGFERLVQWLTAKYPGVMA</sequence>
<dbReference type="SFLD" id="SFLDS00003">
    <property type="entry name" value="Haloacid_Dehalogenase"/>
    <property type="match status" value="1"/>
</dbReference>
<dbReference type="InterPro" id="IPR018303">
    <property type="entry name" value="ATPase_P-typ_P_site"/>
</dbReference>
<dbReference type="SFLD" id="SFLDG00002">
    <property type="entry name" value="C1.7:_P-type_atpase_like"/>
    <property type="match status" value="1"/>
</dbReference>
<dbReference type="Proteomes" id="UP000332933">
    <property type="component" value="Unassembled WGS sequence"/>
</dbReference>
<proteinExistence type="inferred from homology"/>
<comment type="subcellular location">
    <subcellularLocation>
        <location evidence="1">Membrane</location>
        <topology evidence="1">Multi-pass membrane protein</topology>
    </subcellularLocation>
</comment>
<evidence type="ECO:0000256" key="6">
    <source>
        <dbReference type="ARBA" id="ARBA00022840"/>
    </source>
</evidence>
<evidence type="ECO:0000256" key="11">
    <source>
        <dbReference type="SAM" id="Phobius"/>
    </source>
</evidence>
<feature type="domain" description="P5A-ATPase transmembrane helical hairpin" evidence="13">
    <location>
        <begin position="23"/>
        <end position="85"/>
    </location>
</feature>
<dbReference type="InterPro" id="IPR023299">
    <property type="entry name" value="ATPase_P-typ_cyto_dom_N"/>
</dbReference>
<dbReference type="OrthoDB" id="48943at2759"/>
<evidence type="ECO:0000313" key="15">
    <source>
        <dbReference type="EMBL" id="VFT91168.1"/>
    </source>
</evidence>
<dbReference type="SFLD" id="SFLDF00027">
    <property type="entry name" value="p-type_atpase"/>
    <property type="match status" value="1"/>
</dbReference>
<evidence type="ECO:0000256" key="8">
    <source>
        <dbReference type="ARBA" id="ARBA00022967"/>
    </source>
</evidence>
<dbReference type="Gene3D" id="3.40.1110.10">
    <property type="entry name" value="Calcium-transporting ATPase, cytoplasmic domain N"/>
    <property type="match status" value="1"/>
</dbReference>
<dbReference type="GO" id="GO:0005789">
    <property type="term" value="C:endoplasmic reticulum membrane"/>
    <property type="evidence" value="ECO:0007669"/>
    <property type="project" value="TreeGrafter"/>
</dbReference>
<dbReference type="InterPro" id="IPR023214">
    <property type="entry name" value="HAD_sf"/>
</dbReference>
<dbReference type="Pfam" id="PF00122">
    <property type="entry name" value="E1-E2_ATPase"/>
    <property type="match status" value="1"/>
</dbReference>
<keyword evidence="16" id="KW-1185">Reference proteome</keyword>
<dbReference type="PRINTS" id="PR00119">
    <property type="entry name" value="CATATPASE"/>
</dbReference>
<dbReference type="NCBIfam" id="TIGR01657">
    <property type="entry name" value="P-ATPase-V"/>
    <property type="match status" value="1"/>
</dbReference>
<feature type="transmembrane region" description="Helical" evidence="11">
    <location>
        <begin position="1022"/>
        <end position="1044"/>
    </location>
</feature>
<dbReference type="GO" id="GO:0006874">
    <property type="term" value="P:intracellular calcium ion homeostasis"/>
    <property type="evidence" value="ECO:0007669"/>
    <property type="project" value="TreeGrafter"/>
</dbReference>
<evidence type="ECO:0000256" key="1">
    <source>
        <dbReference type="ARBA" id="ARBA00004141"/>
    </source>
</evidence>
<feature type="transmembrane region" description="Helical" evidence="11">
    <location>
        <begin position="1064"/>
        <end position="1087"/>
    </location>
</feature>
<keyword evidence="3 11" id="KW-0812">Transmembrane</keyword>
<evidence type="ECO:0000313" key="14">
    <source>
        <dbReference type="EMBL" id="KAF0694820.1"/>
    </source>
</evidence>
<accession>A0A485L194</accession>
<dbReference type="InterPro" id="IPR059000">
    <property type="entry name" value="ATPase_P-type_domA"/>
</dbReference>
<organism evidence="15 16">
    <name type="scientific">Aphanomyces stellatus</name>
    <dbReference type="NCBI Taxonomy" id="120398"/>
    <lineage>
        <taxon>Eukaryota</taxon>
        <taxon>Sar</taxon>
        <taxon>Stramenopiles</taxon>
        <taxon>Oomycota</taxon>
        <taxon>Saprolegniomycetes</taxon>
        <taxon>Saprolegniales</taxon>
        <taxon>Verrucalvaceae</taxon>
        <taxon>Aphanomyces</taxon>
    </lineage>
</organism>
<evidence type="ECO:0000256" key="4">
    <source>
        <dbReference type="ARBA" id="ARBA00022723"/>
    </source>
</evidence>